<feature type="compositionally biased region" description="Polar residues" evidence="16">
    <location>
        <begin position="1747"/>
        <end position="1760"/>
    </location>
</feature>
<dbReference type="CDD" id="cd01647">
    <property type="entry name" value="RT_LTR"/>
    <property type="match status" value="1"/>
</dbReference>
<comment type="caution">
    <text evidence="19">The sequence shown here is derived from an EMBL/GenBank/DDBJ whole genome shotgun (WGS) entry which is preliminary data.</text>
</comment>
<accession>A0AAP0C594</accession>
<feature type="region of interest" description="Disordered" evidence="16">
    <location>
        <begin position="1726"/>
        <end position="1766"/>
    </location>
</feature>
<dbReference type="Pfam" id="PF17921">
    <property type="entry name" value="Integrase_H2C2"/>
    <property type="match status" value="1"/>
</dbReference>
<keyword evidence="10" id="KW-0460">Magnesium</keyword>
<dbReference type="GO" id="GO:0003964">
    <property type="term" value="F:RNA-directed DNA polymerase activity"/>
    <property type="evidence" value="ECO:0007669"/>
    <property type="project" value="UniProtKB-KW"/>
</dbReference>
<dbReference type="PROSITE" id="PS50878">
    <property type="entry name" value="RT_POL"/>
    <property type="match status" value="1"/>
</dbReference>
<dbReference type="Proteomes" id="UP001418222">
    <property type="component" value="Unassembled WGS sequence"/>
</dbReference>
<dbReference type="Gene3D" id="1.10.340.70">
    <property type="match status" value="1"/>
</dbReference>
<dbReference type="SUPFAM" id="SSF50630">
    <property type="entry name" value="Acid proteases"/>
    <property type="match status" value="1"/>
</dbReference>
<keyword evidence="6" id="KW-0479">Metal-binding</keyword>
<reference evidence="19 20" key="1">
    <citation type="journal article" date="2022" name="Nat. Plants">
        <title>Genomes of leafy and leafless Platanthera orchids illuminate the evolution of mycoheterotrophy.</title>
        <authorList>
            <person name="Li M.H."/>
            <person name="Liu K.W."/>
            <person name="Li Z."/>
            <person name="Lu H.C."/>
            <person name="Ye Q.L."/>
            <person name="Zhang D."/>
            <person name="Wang J.Y."/>
            <person name="Li Y.F."/>
            <person name="Zhong Z.M."/>
            <person name="Liu X."/>
            <person name="Yu X."/>
            <person name="Liu D.K."/>
            <person name="Tu X.D."/>
            <person name="Liu B."/>
            <person name="Hao Y."/>
            <person name="Liao X.Y."/>
            <person name="Jiang Y.T."/>
            <person name="Sun W.H."/>
            <person name="Chen J."/>
            <person name="Chen Y.Q."/>
            <person name="Ai Y."/>
            <person name="Zhai J.W."/>
            <person name="Wu S.S."/>
            <person name="Zhou Z."/>
            <person name="Hsiao Y.Y."/>
            <person name="Wu W.L."/>
            <person name="Chen Y.Y."/>
            <person name="Lin Y.F."/>
            <person name="Hsu J.L."/>
            <person name="Li C.Y."/>
            <person name="Wang Z.W."/>
            <person name="Zhao X."/>
            <person name="Zhong W.Y."/>
            <person name="Ma X.K."/>
            <person name="Ma L."/>
            <person name="Huang J."/>
            <person name="Chen G.Z."/>
            <person name="Huang M.Z."/>
            <person name="Huang L."/>
            <person name="Peng D.H."/>
            <person name="Luo Y.B."/>
            <person name="Zou S.Q."/>
            <person name="Chen S.P."/>
            <person name="Lan S."/>
            <person name="Tsai W.C."/>
            <person name="Van de Peer Y."/>
            <person name="Liu Z.J."/>
        </authorList>
    </citation>
    <scope>NUCLEOTIDE SEQUENCE [LARGE SCALE GENOMIC DNA]</scope>
    <source>
        <strain evidence="19">Lor287</strain>
    </source>
</reference>
<keyword evidence="7" id="KW-0064">Aspartyl protease</keyword>
<keyword evidence="11" id="KW-0229">DNA integration</keyword>
<dbReference type="GO" id="GO:0006310">
    <property type="term" value="P:DNA recombination"/>
    <property type="evidence" value="ECO:0007669"/>
    <property type="project" value="UniProtKB-KW"/>
</dbReference>
<feature type="region of interest" description="Disordered" evidence="16">
    <location>
        <begin position="1"/>
        <end position="37"/>
    </location>
</feature>
<dbReference type="PANTHER" id="PTHR37984">
    <property type="entry name" value="PROTEIN CBG26694"/>
    <property type="match status" value="1"/>
</dbReference>
<dbReference type="EC" id="2.7.7.49" evidence="1"/>
<feature type="region of interest" description="Disordered" evidence="16">
    <location>
        <begin position="1534"/>
        <end position="1604"/>
    </location>
</feature>
<dbReference type="FunFam" id="1.10.340.70:FF:000001">
    <property type="entry name" value="Retrovirus-related Pol polyprotein from transposon gypsy-like Protein"/>
    <property type="match status" value="1"/>
</dbReference>
<dbReference type="CDD" id="cd09274">
    <property type="entry name" value="RNase_HI_RT_Ty3"/>
    <property type="match status" value="1"/>
</dbReference>
<dbReference type="EMBL" id="JBBWWQ010000001">
    <property type="protein sequence ID" value="KAK8957759.1"/>
    <property type="molecule type" value="Genomic_DNA"/>
</dbReference>
<dbReference type="GO" id="GO:0006508">
    <property type="term" value="P:proteolysis"/>
    <property type="evidence" value="ECO:0007669"/>
    <property type="project" value="UniProtKB-KW"/>
</dbReference>
<evidence type="ECO:0000256" key="5">
    <source>
        <dbReference type="ARBA" id="ARBA00022722"/>
    </source>
</evidence>
<dbReference type="InterPro" id="IPR056924">
    <property type="entry name" value="SH3_Tf2-1"/>
</dbReference>
<dbReference type="Gene3D" id="3.30.420.10">
    <property type="entry name" value="Ribonuclease H-like superfamily/Ribonuclease H"/>
    <property type="match status" value="1"/>
</dbReference>
<dbReference type="GO" id="GO:0004190">
    <property type="term" value="F:aspartic-type endopeptidase activity"/>
    <property type="evidence" value="ECO:0007669"/>
    <property type="project" value="UniProtKB-KW"/>
</dbReference>
<feature type="region of interest" description="Disordered" evidence="16">
    <location>
        <begin position="276"/>
        <end position="316"/>
    </location>
</feature>
<keyword evidence="2" id="KW-0645">Protease</keyword>
<keyword evidence="3" id="KW-0808">Transferase</keyword>
<keyword evidence="20" id="KW-1185">Reference proteome</keyword>
<dbReference type="InterPro" id="IPR050951">
    <property type="entry name" value="Retrovirus_Pol_polyprotein"/>
</dbReference>
<feature type="domain" description="Reverse transcriptase" evidence="17">
    <location>
        <begin position="611"/>
        <end position="790"/>
    </location>
</feature>
<keyword evidence="8" id="KW-0255">Endonuclease</keyword>
<dbReference type="Pfam" id="PF13975">
    <property type="entry name" value="gag-asp_proteas"/>
    <property type="match status" value="1"/>
</dbReference>
<dbReference type="InterPro" id="IPR021109">
    <property type="entry name" value="Peptidase_aspartic_dom_sf"/>
</dbReference>
<keyword evidence="5" id="KW-0540">Nuclease</keyword>
<dbReference type="Gene3D" id="2.40.70.10">
    <property type="entry name" value="Acid Proteases"/>
    <property type="match status" value="1"/>
</dbReference>
<evidence type="ECO:0000256" key="15">
    <source>
        <dbReference type="ARBA" id="ARBA00023172"/>
    </source>
</evidence>
<dbReference type="InterPro" id="IPR043128">
    <property type="entry name" value="Rev_trsase/Diguanyl_cyclase"/>
</dbReference>
<feature type="domain" description="Integrase catalytic" evidence="18">
    <location>
        <begin position="1130"/>
        <end position="1301"/>
    </location>
</feature>
<organism evidence="19 20">
    <name type="scientific">Platanthera zijinensis</name>
    <dbReference type="NCBI Taxonomy" id="2320716"/>
    <lineage>
        <taxon>Eukaryota</taxon>
        <taxon>Viridiplantae</taxon>
        <taxon>Streptophyta</taxon>
        <taxon>Embryophyta</taxon>
        <taxon>Tracheophyta</taxon>
        <taxon>Spermatophyta</taxon>
        <taxon>Magnoliopsida</taxon>
        <taxon>Liliopsida</taxon>
        <taxon>Asparagales</taxon>
        <taxon>Orchidaceae</taxon>
        <taxon>Orchidoideae</taxon>
        <taxon>Orchideae</taxon>
        <taxon>Orchidinae</taxon>
        <taxon>Platanthera</taxon>
    </lineage>
</organism>
<feature type="compositionally biased region" description="Basic and acidic residues" evidence="16">
    <location>
        <begin position="276"/>
        <end position="303"/>
    </location>
</feature>
<keyword evidence="13" id="KW-0239">DNA-directed DNA polymerase</keyword>
<dbReference type="Gene3D" id="3.10.10.10">
    <property type="entry name" value="HIV Type 1 Reverse Transcriptase, subunit A, domain 1"/>
    <property type="match status" value="1"/>
</dbReference>
<keyword evidence="9" id="KW-0378">Hydrolase</keyword>
<evidence type="ECO:0000256" key="16">
    <source>
        <dbReference type="SAM" id="MobiDB-lite"/>
    </source>
</evidence>
<dbReference type="GO" id="GO:0015074">
    <property type="term" value="P:DNA integration"/>
    <property type="evidence" value="ECO:0007669"/>
    <property type="project" value="UniProtKB-KW"/>
</dbReference>
<dbReference type="FunFam" id="3.30.70.270:FF:000020">
    <property type="entry name" value="Transposon Tf2-6 polyprotein-like Protein"/>
    <property type="match status" value="1"/>
</dbReference>
<dbReference type="Gene3D" id="3.30.70.270">
    <property type="match status" value="2"/>
</dbReference>
<dbReference type="GO" id="GO:0003887">
    <property type="term" value="F:DNA-directed DNA polymerase activity"/>
    <property type="evidence" value="ECO:0007669"/>
    <property type="project" value="UniProtKB-KW"/>
</dbReference>
<dbReference type="SUPFAM" id="SSF53098">
    <property type="entry name" value="Ribonuclease H-like"/>
    <property type="match status" value="1"/>
</dbReference>
<dbReference type="InterPro" id="IPR005162">
    <property type="entry name" value="Retrotrans_gag_dom"/>
</dbReference>
<sequence length="1792" mass="203320">MVNEGNNSSVVDDREVVEHQGRGKKRDHSRPREGTSMDQTLMLLANRVERVEGNFETLEAHVLEEFESIKESTQTWLDAQPTLEVCLAKMEEAIQAMRNGFDEMREEVTLCRRAVANGGGNMAIGNPRMEVQSPRRLEASAMPKRWRTSFGRWSSTSRDAVLRIRQSRKQGDIEKGLYRIDTWDEFKRELKRHFYPENVIYEAKKKLRELKHKGSIAEYVKEFTTIMLQIPNMSDEDLLFFFVDGLQHWARQELQRRDVKTLDEAIAAAESLVEFQRHPDAAKPKKDKGDHGKGGGEKRDFKKPNFQRQDASKDYEEKKKAFIPKGGCFLCKGPHAMSSCPKAGMLSTMVEGDAAATEEGTSAQMGSLQLLNALNVKPSPAAKGLMFVEAKANGKVTKALLDTGATHNFMTEQEAKRLGLHVSKGDGWLKTVNGVARPLQGASRGVELQIGTWKGQVDFSIAPIDDFQVVLGMDFFAKVRAITMPFCRSMCIMEEGSPCMIPAVEGPPTNEKQLSAMQIAKGIKKGEVTYLATLKEEAAAAEDEEVHPLVEQVLKDNQDVMPAELPNKLPPRREVDHEIVLEQGAKPPAMAAYRMTPPELEELRKQLKELLDTGKIRPSKALYGAPVLFQKKKDGSLRMCVDYRALNKVTVKNKYPIPLIADLFDRMGSAKIYSKMDLQKGYYQVRIAEGDEPKTTCITRYGSYEWLVMPFGLTNAPATFCTLMNRIFHPYLDQFVVVYLDDIVIYSNSMEEHVEHLRIIFQALRENELYVKRSKCTFGVEEVHFLGHVIGHGRLKMDAAKIQAIVDWEPPTKVTELRSFLGLANYYRRFIQGYSRRAAPLTDLLKKDKTWAWNEGCQQAFEDLKLAMSTEPVLSFPDFGKEFEVQTDASDFAIGGVLMQDGHPIAYESRKLNETERRYTVQEKEMTAIIHCLRVWRHYLLGAKFVVKTDNVATSYFQTQKKLSAKQARWQDFLAEFDYTLEYKPGKANVVADALSRKTGLAAMTTAKGELLARIKEGLQQDPLAKEWMQAAKEGKTKQFWVEDELLYTKGKRLYIPKWDNLRRELIKECHDTRWAGHPGQKRTMALVEIMYYWPRMKESVDTYVKTCLVCQQDKVENRQPAGLLESLPVPDHPWHTVTLDFISALPKSEGFGSIMVVVDRFSKYGTFIPRTKDCTAEEAAQGFFKEVVKHWGLPLNIVSDRDPRFTGKLWTELFKMMGSQLNFSTSFHPQSDGQTERVNGLLECYLRHFVSANQRDWAKILDVAQFSYNLQRSESTGRSLFELATKRQPLTPHALAISQGEGRSPGAFQMAKSWAEQNDLAKACLEKARKRMKKWADMKRRPQGFGLGDKVMVKLLPQQFKVLRSMHKGLLRKYEGPFEVIGKVGKVSYRLDLPSSLKIHPVFHTSMLKPYHEDQEDPGRGESHRAPPIMTKSFEREIDQFRVSRKPNSIADNDRKLNQDVVLYVFIIDLEVYLMNKFGKDQRTAETLKPPPRSCEAYFGNCISHRRMFPVLLLRHTRWDRILLPHAQTIVQKKKKAVPVTEEGTDSSSSEQAEEEPHDPQLSGSTKETRKDMSAQVSISSEPAPRTRVSMTQSEEAPTNAMEMPSAEIAERVTEEIVTKISAEIDGDTVKIPAPIKEETAPIDQGQQGRYSPQSEGKQFLEVMEDALTEGEHLQIVQENTQNPLDTDQPGESMEKDTEFNAAVDLDPPVDIAEVDGKTRTELPAQGPIYEVDSSESYKGHDTADENATQHSSEYQMANSEVREDVRPEQHNICAEGTSLQSDQMSPVFLA</sequence>
<evidence type="ECO:0000259" key="17">
    <source>
        <dbReference type="PROSITE" id="PS50878"/>
    </source>
</evidence>
<proteinExistence type="predicted"/>
<evidence type="ECO:0000256" key="2">
    <source>
        <dbReference type="ARBA" id="ARBA00022670"/>
    </source>
</evidence>
<dbReference type="GO" id="GO:0003677">
    <property type="term" value="F:DNA binding"/>
    <property type="evidence" value="ECO:0007669"/>
    <property type="project" value="UniProtKB-KW"/>
</dbReference>
<dbReference type="InterPro" id="IPR036397">
    <property type="entry name" value="RNaseH_sf"/>
</dbReference>
<evidence type="ECO:0000256" key="3">
    <source>
        <dbReference type="ARBA" id="ARBA00022679"/>
    </source>
</evidence>
<evidence type="ECO:0000256" key="9">
    <source>
        <dbReference type="ARBA" id="ARBA00022801"/>
    </source>
</evidence>
<evidence type="ECO:0000256" key="12">
    <source>
        <dbReference type="ARBA" id="ARBA00022918"/>
    </source>
</evidence>
<keyword evidence="14" id="KW-0238">DNA-binding</keyword>
<feature type="compositionally biased region" description="Basic and acidic residues" evidence="16">
    <location>
        <begin position="11"/>
        <end position="21"/>
    </location>
</feature>
<evidence type="ECO:0000256" key="10">
    <source>
        <dbReference type="ARBA" id="ARBA00022842"/>
    </source>
</evidence>
<gene>
    <name evidence="19" type="ORF">KSP39_PZI000054</name>
</gene>
<evidence type="ECO:0000256" key="8">
    <source>
        <dbReference type="ARBA" id="ARBA00022759"/>
    </source>
</evidence>
<evidence type="ECO:0000256" key="13">
    <source>
        <dbReference type="ARBA" id="ARBA00022932"/>
    </source>
</evidence>
<evidence type="ECO:0000313" key="19">
    <source>
        <dbReference type="EMBL" id="KAK8957759.1"/>
    </source>
</evidence>
<dbReference type="PANTHER" id="PTHR37984:SF5">
    <property type="entry name" value="PROTEIN NYNRIN-LIKE"/>
    <property type="match status" value="1"/>
</dbReference>
<dbReference type="PROSITE" id="PS50994">
    <property type="entry name" value="INTEGRASE"/>
    <property type="match status" value="1"/>
</dbReference>
<evidence type="ECO:0000256" key="7">
    <source>
        <dbReference type="ARBA" id="ARBA00022750"/>
    </source>
</evidence>
<dbReference type="Pfam" id="PF17917">
    <property type="entry name" value="RT_RNaseH"/>
    <property type="match status" value="1"/>
</dbReference>
<keyword evidence="4" id="KW-0548">Nucleotidyltransferase</keyword>
<dbReference type="InterPro" id="IPR001584">
    <property type="entry name" value="Integrase_cat-core"/>
</dbReference>
<evidence type="ECO:0000313" key="20">
    <source>
        <dbReference type="Proteomes" id="UP001418222"/>
    </source>
</evidence>
<dbReference type="InterPro" id="IPR041373">
    <property type="entry name" value="RT_RNaseH"/>
</dbReference>
<keyword evidence="15" id="KW-0233">DNA recombination</keyword>
<dbReference type="Pfam" id="PF03732">
    <property type="entry name" value="Retrotrans_gag"/>
    <property type="match status" value="1"/>
</dbReference>
<dbReference type="InterPro" id="IPR000477">
    <property type="entry name" value="RT_dom"/>
</dbReference>
<evidence type="ECO:0000256" key="14">
    <source>
        <dbReference type="ARBA" id="ARBA00023125"/>
    </source>
</evidence>
<evidence type="ECO:0000256" key="6">
    <source>
        <dbReference type="ARBA" id="ARBA00022723"/>
    </source>
</evidence>
<dbReference type="Pfam" id="PF00078">
    <property type="entry name" value="RVT_1"/>
    <property type="match status" value="1"/>
</dbReference>
<evidence type="ECO:0000256" key="11">
    <source>
        <dbReference type="ARBA" id="ARBA00022908"/>
    </source>
</evidence>
<protein>
    <recommendedName>
        <fullName evidence="1">RNA-directed DNA polymerase</fullName>
        <ecNumber evidence="1">2.7.7.49</ecNumber>
    </recommendedName>
</protein>
<dbReference type="GO" id="GO:0046872">
    <property type="term" value="F:metal ion binding"/>
    <property type="evidence" value="ECO:0007669"/>
    <property type="project" value="UniProtKB-KW"/>
</dbReference>
<dbReference type="SUPFAM" id="SSF56672">
    <property type="entry name" value="DNA/RNA polymerases"/>
    <property type="match status" value="1"/>
</dbReference>
<keyword evidence="12" id="KW-0695">RNA-directed DNA polymerase</keyword>
<evidence type="ECO:0000256" key="1">
    <source>
        <dbReference type="ARBA" id="ARBA00012493"/>
    </source>
</evidence>
<name>A0AAP0C594_9ASPA</name>
<dbReference type="InterPro" id="IPR043502">
    <property type="entry name" value="DNA/RNA_pol_sf"/>
</dbReference>
<dbReference type="CDD" id="cd00303">
    <property type="entry name" value="retropepsin_like"/>
    <property type="match status" value="1"/>
</dbReference>
<feature type="compositionally biased region" description="Polar residues" evidence="16">
    <location>
        <begin position="1"/>
        <end position="10"/>
    </location>
</feature>
<dbReference type="InterPro" id="IPR041588">
    <property type="entry name" value="Integrase_H2C2"/>
</dbReference>
<dbReference type="InterPro" id="IPR012337">
    <property type="entry name" value="RNaseH-like_sf"/>
</dbReference>
<evidence type="ECO:0000256" key="4">
    <source>
        <dbReference type="ARBA" id="ARBA00022695"/>
    </source>
</evidence>
<evidence type="ECO:0000259" key="18">
    <source>
        <dbReference type="PROSITE" id="PS50994"/>
    </source>
</evidence>
<dbReference type="GO" id="GO:0004519">
    <property type="term" value="F:endonuclease activity"/>
    <property type="evidence" value="ECO:0007669"/>
    <property type="project" value="UniProtKB-KW"/>
</dbReference>
<dbReference type="Pfam" id="PF24626">
    <property type="entry name" value="SH3_Tf2-1"/>
    <property type="match status" value="1"/>
</dbReference>